<feature type="region of interest" description="Disordered" evidence="9">
    <location>
        <begin position="71"/>
        <end position="91"/>
    </location>
</feature>
<feature type="transmembrane region" description="Helical" evidence="10">
    <location>
        <begin position="275"/>
        <end position="295"/>
    </location>
</feature>
<protein>
    <recommendedName>
        <fullName evidence="11">Major facilitator superfamily (MFS) profile domain-containing protein</fullName>
    </recommendedName>
</protein>
<dbReference type="Gene3D" id="1.20.1250.20">
    <property type="entry name" value="MFS general substrate transporter like domains"/>
    <property type="match status" value="1"/>
</dbReference>
<feature type="transmembrane region" description="Helical" evidence="10">
    <location>
        <begin position="216"/>
        <end position="234"/>
    </location>
</feature>
<feature type="domain" description="Major facilitator superfamily (MFS) profile" evidence="11">
    <location>
        <begin position="121"/>
        <end position="553"/>
    </location>
</feature>
<comment type="similarity">
    <text evidence="3">Belongs to the major facilitator superfamily.</text>
</comment>
<evidence type="ECO:0000256" key="1">
    <source>
        <dbReference type="ARBA" id="ARBA00004141"/>
    </source>
</evidence>
<evidence type="ECO:0000259" key="11">
    <source>
        <dbReference type="PROSITE" id="PS50850"/>
    </source>
</evidence>
<feature type="transmembrane region" description="Helical" evidence="10">
    <location>
        <begin position="345"/>
        <end position="373"/>
    </location>
</feature>
<dbReference type="GO" id="GO:0005886">
    <property type="term" value="C:plasma membrane"/>
    <property type="evidence" value="ECO:0007669"/>
    <property type="project" value="UniProtKB-SubCell"/>
</dbReference>
<dbReference type="Proteomes" id="UP001152087">
    <property type="component" value="Unassembled WGS sequence"/>
</dbReference>
<dbReference type="PROSITE" id="PS00216">
    <property type="entry name" value="SUGAR_TRANSPORT_1"/>
    <property type="match status" value="1"/>
</dbReference>
<dbReference type="InterPro" id="IPR005829">
    <property type="entry name" value="Sugar_transporter_CS"/>
</dbReference>
<evidence type="ECO:0000256" key="2">
    <source>
        <dbReference type="ARBA" id="ARBA00004236"/>
    </source>
</evidence>
<keyword evidence="4" id="KW-1003">Cell membrane</keyword>
<dbReference type="AlphaFoldDB" id="A0A9W8R2J7"/>
<keyword evidence="5 10" id="KW-0812">Transmembrane</keyword>
<evidence type="ECO:0000256" key="8">
    <source>
        <dbReference type="ARBA" id="ARBA00023180"/>
    </source>
</evidence>
<feature type="compositionally biased region" description="Low complexity" evidence="9">
    <location>
        <begin position="71"/>
        <end position="86"/>
    </location>
</feature>
<dbReference type="InterPro" id="IPR036259">
    <property type="entry name" value="MFS_trans_sf"/>
</dbReference>
<keyword evidence="13" id="KW-1185">Reference proteome</keyword>
<dbReference type="PANTHER" id="PTHR23502:SF7">
    <property type="entry name" value="DRUG_PROTON ANTIPORTER YHK8-RELATED"/>
    <property type="match status" value="1"/>
</dbReference>
<evidence type="ECO:0000256" key="7">
    <source>
        <dbReference type="ARBA" id="ARBA00023136"/>
    </source>
</evidence>
<name>A0A9W8R2J7_9HYPO</name>
<dbReference type="EMBL" id="JAOQAV010000024">
    <property type="protein sequence ID" value="KAJ4185106.1"/>
    <property type="molecule type" value="Genomic_DNA"/>
</dbReference>
<dbReference type="GO" id="GO:0022857">
    <property type="term" value="F:transmembrane transporter activity"/>
    <property type="evidence" value="ECO:0007669"/>
    <property type="project" value="InterPro"/>
</dbReference>
<feature type="transmembrane region" description="Helical" evidence="10">
    <location>
        <begin position="159"/>
        <end position="179"/>
    </location>
</feature>
<feature type="region of interest" description="Disordered" evidence="9">
    <location>
        <begin position="1"/>
        <end position="33"/>
    </location>
</feature>
<dbReference type="PROSITE" id="PS50850">
    <property type="entry name" value="MFS"/>
    <property type="match status" value="1"/>
</dbReference>
<evidence type="ECO:0000256" key="9">
    <source>
        <dbReference type="SAM" id="MobiDB-lite"/>
    </source>
</evidence>
<keyword evidence="6 10" id="KW-1133">Transmembrane helix</keyword>
<feature type="transmembrane region" description="Helical" evidence="10">
    <location>
        <begin position="494"/>
        <end position="517"/>
    </location>
</feature>
<evidence type="ECO:0000256" key="6">
    <source>
        <dbReference type="ARBA" id="ARBA00022989"/>
    </source>
</evidence>
<evidence type="ECO:0000256" key="3">
    <source>
        <dbReference type="ARBA" id="ARBA00008335"/>
    </source>
</evidence>
<evidence type="ECO:0000256" key="5">
    <source>
        <dbReference type="ARBA" id="ARBA00022692"/>
    </source>
</evidence>
<dbReference type="GO" id="GO:0140115">
    <property type="term" value="P:export across plasma membrane"/>
    <property type="evidence" value="ECO:0007669"/>
    <property type="project" value="UniProtKB-ARBA"/>
</dbReference>
<proteinExistence type="inferred from homology"/>
<gene>
    <name evidence="12" type="ORF">NW755_008549</name>
</gene>
<dbReference type="GO" id="GO:0042908">
    <property type="term" value="P:xenobiotic transport"/>
    <property type="evidence" value="ECO:0007669"/>
    <property type="project" value="UniProtKB-ARBA"/>
</dbReference>
<evidence type="ECO:0000313" key="12">
    <source>
        <dbReference type="EMBL" id="KAJ4185106.1"/>
    </source>
</evidence>
<reference evidence="12" key="1">
    <citation type="submission" date="2022-09" db="EMBL/GenBank/DDBJ databases">
        <title>Fusarium specimens isolated from Avocado Roots.</title>
        <authorList>
            <person name="Stajich J."/>
            <person name="Roper C."/>
            <person name="Heimlech-Rivalta G."/>
        </authorList>
    </citation>
    <scope>NUCLEOTIDE SEQUENCE</scope>
    <source>
        <strain evidence="12">A02</strain>
    </source>
</reference>
<organism evidence="12 13">
    <name type="scientific">Fusarium falciforme</name>
    <dbReference type="NCBI Taxonomy" id="195108"/>
    <lineage>
        <taxon>Eukaryota</taxon>
        <taxon>Fungi</taxon>
        <taxon>Dikarya</taxon>
        <taxon>Ascomycota</taxon>
        <taxon>Pezizomycotina</taxon>
        <taxon>Sordariomycetes</taxon>
        <taxon>Hypocreomycetidae</taxon>
        <taxon>Hypocreales</taxon>
        <taxon>Nectriaceae</taxon>
        <taxon>Fusarium</taxon>
        <taxon>Fusarium solani species complex</taxon>
    </lineage>
</organism>
<dbReference type="PANTHER" id="PTHR23502">
    <property type="entry name" value="MAJOR FACILITATOR SUPERFAMILY"/>
    <property type="match status" value="1"/>
</dbReference>
<dbReference type="Pfam" id="PF07690">
    <property type="entry name" value="MFS_1"/>
    <property type="match status" value="1"/>
</dbReference>
<feature type="transmembrane region" description="Helical" evidence="10">
    <location>
        <begin position="529"/>
        <end position="549"/>
    </location>
</feature>
<evidence type="ECO:0000256" key="10">
    <source>
        <dbReference type="SAM" id="Phobius"/>
    </source>
</evidence>
<dbReference type="InterPro" id="IPR011701">
    <property type="entry name" value="MFS"/>
</dbReference>
<comment type="subcellular location">
    <subcellularLocation>
        <location evidence="2">Cell membrane</location>
    </subcellularLocation>
    <subcellularLocation>
        <location evidence="1">Membrane</location>
        <topology evidence="1">Multi-pass membrane protein</topology>
    </subcellularLocation>
</comment>
<feature type="transmembrane region" description="Helical" evidence="10">
    <location>
        <begin position="439"/>
        <end position="458"/>
    </location>
</feature>
<feature type="compositionally biased region" description="Low complexity" evidence="9">
    <location>
        <begin position="16"/>
        <end position="28"/>
    </location>
</feature>
<comment type="caution">
    <text evidence="12">The sequence shown here is derived from an EMBL/GenBank/DDBJ whole genome shotgun (WGS) entry which is preliminary data.</text>
</comment>
<sequence length="564" mass="62263">MTAAEADGERVKRQGTTPATTETDTSSNTEKKPEDFAFELTWARKSAHIGPSTAPVFYPVSQNGYRCDGYPGENNNTANGEAGTPGSWTPNDKDPFEVVFDGGDADPMSPRSMKTARKWLILSVLSGAGLCFTTASSIYSSTYAQMDAEFNCSRIVSTLGISTYVLGIGFGPMFLGPLSEFFGRRLIYLIAWTLYVLWIIPQAVAHNIATMVVARLFDGLAGSAFLAVSGGTVSDLFNRDELQAPMLFHSLVQFLGPALGPVLGGFINSHADWRWTYYVLLIWAVIQLVLVVFLVPETYHPVILRDMARARRKNTGDDRWKAPIEKANKSIARTISLSLLRPFQLLIFEFMVLNLCVFSAILLGILYLFFGAFPLVFRNAHDFNLWQVGLSFLGILVGTLMAGAADPMFHGIRRCLVARLEKKTGIQGSSEPEFRLPPAICGSFLVTIGLFTFGWTTFPHVHWIVPIIGSSIFGAGNLLVFTSIFTFLVDAYPLYAASALAANAFVRCLFAATFPLFGNQMYDKLGYQWASSLLGFLTLAMLPFPYLFFRYGKRIRGNSRFATD</sequence>
<dbReference type="FunFam" id="1.20.1250.20:FF:000082">
    <property type="entry name" value="MFS multidrug transporter, putative"/>
    <property type="match status" value="1"/>
</dbReference>
<feature type="transmembrane region" description="Helical" evidence="10">
    <location>
        <begin position="464"/>
        <end position="487"/>
    </location>
</feature>
<evidence type="ECO:0000256" key="4">
    <source>
        <dbReference type="ARBA" id="ARBA00022475"/>
    </source>
</evidence>
<feature type="transmembrane region" description="Helical" evidence="10">
    <location>
        <begin position="119"/>
        <end position="139"/>
    </location>
</feature>
<feature type="transmembrane region" description="Helical" evidence="10">
    <location>
        <begin position="186"/>
        <end position="204"/>
    </location>
</feature>
<feature type="transmembrane region" description="Helical" evidence="10">
    <location>
        <begin position="246"/>
        <end position="269"/>
    </location>
</feature>
<dbReference type="SUPFAM" id="SSF103473">
    <property type="entry name" value="MFS general substrate transporter"/>
    <property type="match status" value="1"/>
</dbReference>
<dbReference type="CDD" id="cd17323">
    <property type="entry name" value="MFS_Tpo1_MDR_like"/>
    <property type="match status" value="1"/>
</dbReference>
<accession>A0A9W8R2J7</accession>
<keyword evidence="8" id="KW-0325">Glycoprotein</keyword>
<dbReference type="InterPro" id="IPR020846">
    <property type="entry name" value="MFS_dom"/>
</dbReference>
<feature type="transmembrane region" description="Helical" evidence="10">
    <location>
        <begin position="385"/>
        <end position="404"/>
    </location>
</feature>
<keyword evidence="7 10" id="KW-0472">Membrane</keyword>
<evidence type="ECO:0000313" key="13">
    <source>
        <dbReference type="Proteomes" id="UP001152087"/>
    </source>
</evidence>
<dbReference type="OrthoDB" id="3561359at2759"/>